<dbReference type="GO" id="GO:0043957">
    <property type="term" value="F:acryloyl-CoA reductase (NADPH) activity"/>
    <property type="evidence" value="ECO:0007669"/>
    <property type="project" value="UniProtKB-EC"/>
</dbReference>
<dbReference type="InterPro" id="IPR051397">
    <property type="entry name" value="Zn-ADH-like_protein"/>
</dbReference>
<proteinExistence type="predicted"/>
<dbReference type="RefSeq" id="WP_027886651.1">
    <property type="nucleotide sequence ID" value="NZ_JBHSXZ010000077.1"/>
</dbReference>
<dbReference type="InterPro" id="IPR013149">
    <property type="entry name" value="ADH-like_C"/>
</dbReference>
<feature type="domain" description="Enoyl reductase (ER)" evidence="1">
    <location>
        <begin position="12"/>
        <end position="323"/>
    </location>
</feature>
<dbReference type="Pfam" id="PF00107">
    <property type="entry name" value="ADH_zinc_N"/>
    <property type="match status" value="1"/>
</dbReference>
<evidence type="ECO:0000313" key="2">
    <source>
        <dbReference type="EMBL" id="RIH78123.1"/>
    </source>
</evidence>
<dbReference type="Gene3D" id="3.40.50.720">
    <property type="entry name" value="NAD(P)-binding Rossmann-like Domain"/>
    <property type="match status" value="1"/>
</dbReference>
<protein>
    <submittedName>
        <fullName evidence="2">Putative acrylyl-CoA reductase AcuI</fullName>
        <ecNumber evidence="2">1.3.1.84</ecNumber>
    </submittedName>
</protein>
<dbReference type="EMBL" id="QWKX01000018">
    <property type="protein sequence ID" value="RIH78123.1"/>
    <property type="molecule type" value="Genomic_DNA"/>
</dbReference>
<dbReference type="CDD" id="cd08288">
    <property type="entry name" value="MDR_yhdh"/>
    <property type="match status" value="1"/>
</dbReference>
<dbReference type="OrthoDB" id="9782155at2"/>
<dbReference type="PANTHER" id="PTHR43677:SF1">
    <property type="entry name" value="ACRYLYL-COA REDUCTASE ACUI-RELATED"/>
    <property type="match status" value="1"/>
</dbReference>
<dbReference type="Pfam" id="PF08240">
    <property type="entry name" value="ADH_N"/>
    <property type="match status" value="1"/>
</dbReference>
<dbReference type="SUPFAM" id="SSF51735">
    <property type="entry name" value="NAD(P)-binding Rossmann-fold domains"/>
    <property type="match status" value="1"/>
</dbReference>
<evidence type="ECO:0000259" key="1">
    <source>
        <dbReference type="SMART" id="SM00829"/>
    </source>
</evidence>
<dbReference type="NCBIfam" id="TIGR02823">
    <property type="entry name" value="oxido_YhdH"/>
    <property type="match status" value="1"/>
</dbReference>
<organism evidence="2 3">
    <name type="scientific">Meiothermus taiwanensis</name>
    <dbReference type="NCBI Taxonomy" id="172827"/>
    <lineage>
        <taxon>Bacteria</taxon>
        <taxon>Thermotogati</taxon>
        <taxon>Deinococcota</taxon>
        <taxon>Deinococci</taxon>
        <taxon>Thermales</taxon>
        <taxon>Thermaceae</taxon>
        <taxon>Meiothermus</taxon>
    </lineage>
</organism>
<comment type="caution">
    <text evidence="2">The sequence shown here is derived from an EMBL/GenBank/DDBJ whole genome shotgun (WGS) entry which is preliminary data.</text>
</comment>
<dbReference type="InterPro" id="IPR020843">
    <property type="entry name" value="ER"/>
</dbReference>
<dbReference type="EC" id="1.3.1.84" evidence="2"/>
<dbReference type="SMART" id="SM00829">
    <property type="entry name" value="PKS_ER"/>
    <property type="match status" value="1"/>
</dbReference>
<sequence>MQTFKALVVESGDPYTAHIRQARLDELPPGEVLVRVAYSSLNYKDGLAITGAGKVIRSFPMVPGIDLAGTVLESASPEYRPGDPVILTGWGLGERHWGGLAELARVRAEWLVPLPEGLTLKQAMGIGTAGFTAMLAVMALEAHSIDPAKEVLVTGAAGGVGSLAVALLAQRGYRVVASTGRLQEEAYLKSLGAHEILDRAALSAPSKPLESERFGGAVDTVGGAVLAGVLPRMAYGGSVAACGNAGGARLETTVFPFILRGVNLLGIDSVMCPKEKRLLAWQRLARELPKPLLEATLQTVSLEEVPALAQAILQGQVRGRVVVKLD</sequence>
<dbReference type="Proteomes" id="UP000266089">
    <property type="component" value="Unassembled WGS sequence"/>
</dbReference>
<keyword evidence="2" id="KW-0560">Oxidoreductase</keyword>
<dbReference type="AlphaFoldDB" id="A0A399E3K0"/>
<dbReference type="InterPro" id="IPR011032">
    <property type="entry name" value="GroES-like_sf"/>
</dbReference>
<dbReference type="PANTHER" id="PTHR43677">
    <property type="entry name" value="SHORT-CHAIN DEHYDROGENASE/REDUCTASE"/>
    <property type="match status" value="1"/>
</dbReference>
<dbReference type="SUPFAM" id="SSF50129">
    <property type="entry name" value="GroES-like"/>
    <property type="match status" value="1"/>
</dbReference>
<dbReference type="InterPro" id="IPR036291">
    <property type="entry name" value="NAD(P)-bd_dom_sf"/>
</dbReference>
<name>A0A399E3K0_9DEIN</name>
<gene>
    <name evidence="2" type="primary">acuI</name>
    <name evidence="2" type="ORF">Mcate_01009</name>
</gene>
<dbReference type="Gene3D" id="3.90.180.10">
    <property type="entry name" value="Medium-chain alcohol dehydrogenases, catalytic domain"/>
    <property type="match status" value="1"/>
</dbReference>
<accession>A0A399E3K0</accession>
<reference evidence="2 3" key="1">
    <citation type="submission" date="2018-08" db="EMBL/GenBank/DDBJ databases">
        <title>Meiothermus cateniformans JCM 15151 genome sequencing project.</title>
        <authorList>
            <person name="Da Costa M.S."/>
            <person name="Albuquerque L."/>
            <person name="Raposo P."/>
            <person name="Froufe H.J.C."/>
            <person name="Barroso C.S."/>
            <person name="Egas C."/>
        </authorList>
    </citation>
    <scope>NUCLEOTIDE SEQUENCE [LARGE SCALE GENOMIC DNA]</scope>
    <source>
        <strain evidence="2 3">JCM 15151</strain>
    </source>
</reference>
<dbReference type="InterPro" id="IPR014188">
    <property type="entry name" value="Acrylyl-CoA_reductase_AcuI"/>
</dbReference>
<dbReference type="InterPro" id="IPR013154">
    <property type="entry name" value="ADH-like_N"/>
</dbReference>
<evidence type="ECO:0000313" key="3">
    <source>
        <dbReference type="Proteomes" id="UP000266089"/>
    </source>
</evidence>